<dbReference type="KEGG" id="ksn:90829951"/>
<evidence type="ECO:0000313" key="2">
    <source>
        <dbReference type="Proteomes" id="UP000322225"/>
    </source>
</evidence>
<dbReference type="AlphaFoldDB" id="A0AAJ8MVD1"/>
<accession>A0AAJ8MVD1</accession>
<name>A0AAJ8MVD1_9TREE</name>
<sequence length="229" mass="25781">MTFDKEDLLATLPTDYLESYPFPAAVFGVGEQWLNDAQEERSKRRYDIVWSNEKWMGEETLNDVVGLNTFREWIGQEELEDSGDVFSLESLGSPLHLIRTTFPLNPPSNPSQDLRIVTSVQLKPHVHFATEAGILEHNHNHTLPTPHSLSSVPAPSQALRKSSIPDLTLSPLPLPTNMDCKYLLEHTDWSATAMGPRLGWSPVIEMMINVIMASPTQDSLWLGTDFQMI</sequence>
<organism evidence="1 2">
    <name type="scientific">Kwoniella shandongensis</name>
    <dbReference type="NCBI Taxonomy" id="1734106"/>
    <lineage>
        <taxon>Eukaryota</taxon>
        <taxon>Fungi</taxon>
        <taxon>Dikarya</taxon>
        <taxon>Basidiomycota</taxon>
        <taxon>Agaricomycotina</taxon>
        <taxon>Tremellomycetes</taxon>
        <taxon>Tremellales</taxon>
        <taxon>Cryptococcaceae</taxon>
        <taxon>Kwoniella</taxon>
    </lineage>
</organism>
<reference evidence="1" key="2">
    <citation type="submission" date="2024-01" db="EMBL/GenBank/DDBJ databases">
        <title>Comparative genomics of Cryptococcus and Kwoniella reveals pathogenesis evolution and contrasting modes of karyotype evolution via chromosome fusion or intercentromeric recombination.</title>
        <authorList>
            <person name="Coelho M.A."/>
            <person name="David-Palma M."/>
            <person name="Shea T."/>
            <person name="Bowers K."/>
            <person name="McGinley-Smith S."/>
            <person name="Mohammad A.W."/>
            <person name="Gnirke A."/>
            <person name="Yurkov A.M."/>
            <person name="Nowrousian M."/>
            <person name="Sun S."/>
            <person name="Cuomo C.A."/>
            <person name="Heitman J."/>
        </authorList>
    </citation>
    <scope>NUCLEOTIDE SEQUENCE</scope>
    <source>
        <strain evidence="1">CBS 12478</strain>
    </source>
</reference>
<dbReference type="GeneID" id="90829951"/>
<keyword evidence="2" id="KW-1185">Reference proteome</keyword>
<evidence type="ECO:0000313" key="1">
    <source>
        <dbReference type="EMBL" id="WWD18860.1"/>
    </source>
</evidence>
<dbReference type="RefSeq" id="XP_065823346.1">
    <property type="nucleotide sequence ID" value="XM_065967274.1"/>
</dbReference>
<proteinExistence type="predicted"/>
<dbReference type="Proteomes" id="UP000322225">
    <property type="component" value="Chromosome 5"/>
</dbReference>
<reference evidence="1" key="1">
    <citation type="submission" date="2017-08" db="EMBL/GenBank/DDBJ databases">
        <authorList>
            <person name="Cuomo C."/>
            <person name="Billmyre B."/>
            <person name="Heitman J."/>
        </authorList>
    </citation>
    <scope>NUCLEOTIDE SEQUENCE</scope>
    <source>
        <strain evidence="1">CBS 12478</strain>
    </source>
</reference>
<protein>
    <submittedName>
        <fullName evidence="1">Uncharacterized protein</fullName>
    </submittedName>
</protein>
<dbReference type="EMBL" id="CP144055">
    <property type="protein sequence ID" value="WWD18860.1"/>
    <property type="molecule type" value="Genomic_DNA"/>
</dbReference>
<gene>
    <name evidence="1" type="ORF">CI109_103315</name>
</gene>